<feature type="non-terminal residue" evidence="1">
    <location>
        <position position="1"/>
    </location>
</feature>
<name>A0A392TIP9_9FABA</name>
<keyword evidence="2" id="KW-1185">Reference proteome</keyword>
<protein>
    <submittedName>
        <fullName evidence="1">Uncharacterized protein</fullName>
    </submittedName>
</protein>
<dbReference type="Proteomes" id="UP000265520">
    <property type="component" value="Unassembled WGS sequence"/>
</dbReference>
<proteinExistence type="predicted"/>
<evidence type="ECO:0000313" key="1">
    <source>
        <dbReference type="EMBL" id="MCI60832.1"/>
    </source>
</evidence>
<accession>A0A392TIP9</accession>
<sequence>VFIVYLRTTTKNQIGEIDVLTHYGYDQRSAQTVRWGMRGCHVVVAEVR</sequence>
<dbReference type="AlphaFoldDB" id="A0A392TIP9"/>
<comment type="caution">
    <text evidence="1">The sequence shown here is derived from an EMBL/GenBank/DDBJ whole genome shotgun (WGS) entry which is preliminary data.</text>
</comment>
<reference evidence="1 2" key="1">
    <citation type="journal article" date="2018" name="Front. Plant Sci.">
        <title>Red Clover (Trifolium pratense) and Zigzag Clover (T. medium) - A Picture of Genomic Similarities and Differences.</title>
        <authorList>
            <person name="Dluhosova J."/>
            <person name="Istvanek J."/>
            <person name="Nedelnik J."/>
            <person name="Repkova J."/>
        </authorList>
    </citation>
    <scope>NUCLEOTIDE SEQUENCE [LARGE SCALE GENOMIC DNA]</scope>
    <source>
        <strain evidence="2">cv. 10/8</strain>
        <tissue evidence="1">Leaf</tissue>
    </source>
</reference>
<dbReference type="EMBL" id="LXQA010588944">
    <property type="protein sequence ID" value="MCI60832.1"/>
    <property type="molecule type" value="Genomic_DNA"/>
</dbReference>
<organism evidence="1 2">
    <name type="scientific">Trifolium medium</name>
    <dbReference type="NCBI Taxonomy" id="97028"/>
    <lineage>
        <taxon>Eukaryota</taxon>
        <taxon>Viridiplantae</taxon>
        <taxon>Streptophyta</taxon>
        <taxon>Embryophyta</taxon>
        <taxon>Tracheophyta</taxon>
        <taxon>Spermatophyta</taxon>
        <taxon>Magnoliopsida</taxon>
        <taxon>eudicotyledons</taxon>
        <taxon>Gunneridae</taxon>
        <taxon>Pentapetalae</taxon>
        <taxon>rosids</taxon>
        <taxon>fabids</taxon>
        <taxon>Fabales</taxon>
        <taxon>Fabaceae</taxon>
        <taxon>Papilionoideae</taxon>
        <taxon>50 kb inversion clade</taxon>
        <taxon>NPAAA clade</taxon>
        <taxon>Hologalegina</taxon>
        <taxon>IRL clade</taxon>
        <taxon>Trifolieae</taxon>
        <taxon>Trifolium</taxon>
    </lineage>
</organism>
<evidence type="ECO:0000313" key="2">
    <source>
        <dbReference type="Proteomes" id="UP000265520"/>
    </source>
</evidence>